<feature type="compositionally biased region" description="Basic and acidic residues" evidence="6">
    <location>
        <begin position="1990"/>
        <end position="2009"/>
    </location>
</feature>
<feature type="compositionally biased region" description="Polar residues" evidence="6">
    <location>
        <begin position="2683"/>
        <end position="2695"/>
    </location>
</feature>
<feature type="region of interest" description="Disordered" evidence="6">
    <location>
        <begin position="1416"/>
        <end position="1491"/>
    </location>
</feature>
<dbReference type="RefSeq" id="XP_067924551.1">
    <property type="nucleotide sequence ID" value="XM_068063478.1"/>
</dbReference>
<evidence type="ECO:0000256" key="2">
    <source>
        <dbReference type="ARBA" id="ARBA00023015"/>
    </source>
</evidence>
<feature type="compositionally biased region" description="Basic and acidic residues" evidence="6">
    <location>
        <begin position="3504"/>
        <end position="3518"/>
    </location>
</feature>
<evidence type="ECO:0000259" key="8">
    <source>
        <dbReference type="Pfam" id="PF14733"/>
    </source>
</evidence>
<feature type="compositionally biased region" description="Polar residues" evidence="6">
    <location>
        <begin position="2142"/>
        <end position="2160"/>
    </location>
</feature>
<feature type="compositionally biased region" description="Basic and acidic residues" evidence="6">
    <location>
        <begin position="3443"/>
        <end position="3452"/>
    </location>
</feature>
<keyword evidence="10" id="KW-1185">Reference proteome</keyword>
<feature type="compositionally biased region" description="Low complexity" evidence="6">
    <location>
        <begin position="245"/>
        <end position="261"/>
    </location>
</feature>
<feature type="domain" description="AP2/ERF" evidence="7">
    <location>
        <begin position="2452"/>
        <end position="2499"/>
    </location>
</feature>
<dbReference type="InterPro" id="IPR028078">
    <property type="entry name" value="ACDC"/>
</dbReference>
<feature type="region of interest" description="Disordered" evidence="6">
    <location>
        <begin position="986"/>
        <end position="1046"/>
    </location>
</feature>
<feature type="compositionally biased region" description="Polar residues" evidence="6">
    <location>
        <begin position="1723"/>
        <end position="1737"/>
    </location>
</feature>
<dbReference type="Pfam" id="PF00847">
    <property type="entry name" value="AP2"/>
    <property type="match status" value="2"/>
</dbReference>
<evidence type="ECO:0000259" key="7">
    <source>
        <dbReference type="Pfam" id="PF00847"/>
    </source>
</evidence>
<dbReference type="GO" id="GO:0005634">
    <property type="term" value="C:nucleus"/>
    <property type="evidence" value="ECO:0007669"/>
    <property type="project" value="UniProtKB-SubCell"/>
</dbReference>
<keyword evidence="4" id="KW-0804">Transcription</keyword>
<keyword evidence="2" id="KW-0805">Transcription regulation</keyword>
<feature type="compositionally biased region" description="Polar residues" evidence="6">
    <location>
        <begin position="869"/>
        <end position="886"/>
    </location>
</feature>
<dbReference type="Pfam" id="PF14733">
    <property type="entry name" value="ACDC"/>
    <property type="match status" value="1"/>
</dbReference>
<protein>
    <submittedName>
        <fullName evidence="9">Ap2 domain transcription factor ap2ix-3</fullName>
    </submittedName>
</protein>
<dbReference type="EMBL" id="MIGC01001433">
    <property type="protein sequence ID" value="PHJ22874.1"/>
    <property type="molecule type" value="Genomic_DNA"/>
</dbReference>
<dbReference type="InterPro" id="IPR001471">
    <property type="entry name" value="AP2/ERF_dom"/>
</dbReference>
<evidence type="ECO:0000313" key="10">
    <source>
        <dbReference type="Proteomes" id="UP000221165"/>
    </source>
</evidence>
<feature type="compositionally biased region" description="Polar residues" evidence="6">
    <location>
        <begin position="1562"/>
        <end position="1573"/>
    </location>
</feature>
<feature type="compositionally biased region" description="Basic and acidic residues" evidence="6">
    <location>
        <begin position="2831"/>
        <end position="2843"/>
    </location>
</feature>
<dbReference type="GeneID" id="94426689"/>
<evidence type="ECO:0000256" key="5">
    <source>
        <dbReference type="ARBA" id="ARBA00023242"/>
    </source>
</evidence>
<feature type="compositionally biased region" description="Basic and acidic residues" evidence="6">
    <location>
        <begin position="191"/>
        <end position="202"/>
    </location>
</feature>
<feature type="compositionally biased region" description="Basic and acidic residues" evidence="6">
    <location>
        <begin position="692"/>
        <end position="702"/>
    </location>
</feature>
<feature type="region of interest" description="Disordered" evidence="6">
    <location>
        <begin position="1067"/>
        <end position="1100"/>
    </location>
</feature>
<feature type="compositionally biased region" description="Basic and acidic residues" evidence="6">
    <location>
        <begin position="1771"/>
        <end position="1827"/>
    </location>
</feature>
<feature type="compositionally biased region" description="Basic and acidic residues" evidence="6">
    <location>
        <begin position="1927"/>
        <end position="1941"/>
    </location>
</feature>
<feature type="compositionally biased region" description="Basic and acidic residues" evidence="6">
    <location>
        <begin position="1664"/>
        <end position="1687"/>
    </location>
</feature>
<keyword evidence="3" id="KW-0238">DNA-binding</keyword>
<feature type="compositionally biased region" description="Basic and acidic residues" evidence="6">
    <location>
        <begin position="728"/>
        <end position="744"/>
    </location>
</feature>
<feature type="compositionally biased region" description="Low complexity" evidence="6">
    <location>
        <begin position="2342"/>
        <end position="2351"/>
    </location>
</feature>
<feature type="compositionally biased region" description="Basic and acidic residues" evidence="6">
    <location>
        <begin position="1863"/>
        <end position="1873"/>
    </location>
</feature>
<feature type="domain" description="AP2/ERF" evidence="7">
    <location>
        <begin position="2904"/>
        <end position="2958"/>
    </location>
</feature>
<feature type="region of interest" description="Disordered" evidence="6">
    <location>
        <begin position="2326"/>
        <end position="2351"/>
    </location>
</feature>
<feature type="region of interest" description="Disordered" evidence="6">
    <location>
        <begin position="2726"/>
        <end position="2870"/>
    </location>
</feature>
<feature type="compositionally biased region" description="Polar residues" evidence="6">
    <location>
        <begin position="2815"/>
        <end position="2824"/>
    </location>
</feature>
<dbReference type="Proteomes" id="UP000221165">
    <property type="component" value="Unassembled WGS sequence"/>
</dbReference>
<feature type="region of interest" description="Disordered" evidence="6">
    <location>
        <begin position="2626"/>
        <end position="2712"/>
    </location>
</feature>
<feature type="region of interest" description="Disordered" evidence="6">
    <location>
        <begin position="1859"/>
        <end position="2083"/>
    </location>
</feature>
<feature type="region of interest" description="Disordered" evidence="6">
    <location>
        <begin position="3315"/>
        <end position="3334"/>
    </location>
</feature>
<feature type="region of interest" description="Disordered" evidence="6">
    <location>
        <begin position="1557"/>
        <end position="1582"/>
    </location>
</feature>
<feature type="compositionally biased region" description="Low complexity" evidence="6">
    <location>
        <begin position="510"/>
        <end position="523"/>
    </location>
</feature>
<feature type="compositionally biased region" description="Polar residues" evidence="6">
    <location>
        <begin position="784"/>
        <end position="810"/>
    </location>
</feature>
<feature type="compositionally biased region" description="Polar residues" evidence="6">
    <location>
        <begin position="2116"/>
        <end position="2134"/>
    </location>
</feature>
<feature type="compositionally biased region" description="Polar residues" evidence="6">
    <location>
        <begin position="1650"/>
        <end position="1660"/>
    </location>
</feature>
<feature type="compositionally biased region" description="Polar residues" evidence="6">
    <location>
        <begin position="703"/>
        <end position="720"/>
    </location>
</feature>
<feature type="domain" description="AP2-coincident C-terminal" evidence="8">
    <location>
        <begin position="3521"/>
        <end position="3607"/>
    </location>
</feature>
<dbReference type="OrthoDB" id="334030at2759"/>
<sequence length="3622" mass="384606">MQLRRRMHADAAAPRFRPLSSSRRGNGEEGPSLSSAALSASSPHFGSTQNLETESRASAVVATAASSHYSHHRHQASRNSHRGARTRSRGGASKTAEGGRGAVECRGDNDDTNKRGEEKREREDREEIDSLDSSSLAANTPVACAGRHTACESQSSEPLPTGQEREGEGGSDSPTGDRGQSLVCDDDPEESELRQGTERDHPANLGALPLKRNPTWRRKDEEGKRQRDEGTKVVQDKQRGRCEEPTSLASPPSPISASVHPRGNCKKTRSSISAASGSSVRRRDSCYMLPKSEGEQVSRSRQDSMESHPSSTYLRRRLGHPPGVASLPSVTPDPDCPLKKAGHEMQTTAPTGGRRCEEHKGRQGWNQHQELSSIASIPGVDPVPRSSPVSYSLGLPSSFLSSSSSPLCPSASPSSQALPPRGTPGHITSTSFTGGFCGRLASPDSPPPSPYFWLATSPPADAVPGAPPSFSSSSSTQYSLKGEKHPAEQLPWSTSACASNPLPGETLWNAPAADDPSPSLADDSGPEHGPCVQQPSSAGLRLPPFSRLSACTSCSRPCPDRTGSSVIQRYDGTRNRSAGGDFQPGCRCDQPAESLSASRDRDVLPGIEVSNKSTPAIADSRRIPTSSDSMGPLQNPCCQNSSAPEYRVPSLLQVPGTRSSSLMSLQNHSGEATGNDKLDTTFGALLGKVHSRVAEDKTDPRNSDAQQRGPPQQLWAQQNAPKEVVCSDTRDSKDETRSIRRSEGGDGQESEQGVGPGDQGHRREDESFSPAASRVVGSEPHMPKSTTTSSLGDSSELRSQCSTSGQQQSPSCPPLRGSLSGKPMVATDTVPLVPSCLPGLPTPCLSTSHTGPSLEDNAHGEEAICSEAFYNSSSEGPTQGGSQPRKQGNGRRVQSSYSVEYSSNNEPHSSAREKTCNPTTGGAGTTPKSPKGLPASPCENRSLPGLSLPQLPFPSHHPSPPGVHTSSNYMSLLPTLLQPSFPLFQSSSASLTAPSPPSSKDPASCPLPHQDAVALLPPSRVGMLDSPPSLSAPGPPPPTNSFPSSSSFSSSLAEPFVLGHSFSPALEPPSVSPSPLQNPSESLFVMPPPANGNAPGGGGPHGLLGASLPGQGGGVPHRATGDNMFFQSFPLSLAAAGGGDIMTAGPLALEPRGSGDGRLMLEQLDVLRSGASKDLYKRERTRVVDELIRQAVTYPKVSGIYFDKHQLRWSVGWAQHGRRVAKYFPVKIFGLAEGYRLAVHFKQAAVASAAANASALSSTATVIDPSTAFNSLSSLAASTQSHAPGPTASPVGLTPFLPPHPPPCPMPAPGSAGDLPLGVEDLQQRLATTPGVDASGRGLSAPGQLMPSSCGVPPLGQGGNQAGLFKQDPFLLQHMPMQATDHSHSPIPSFASLGSLPPFQESLSLPDLNGGVITSIETADRRVPPHRENETDTQRSTECSEEKTSGSKGEMDDAVVLRERGGGDPPGSSRSTPPGQDLPQLQQGPRQESDGHVVVRAPCHSSSLTVTEEEERGNVGANSLGQVSLLDAPREFCVSTGEIKGPLRPGERKLCTAANLGDQLSHGGSQRHGSPSTAWDGGGDVRTPGGAFAADLVSATESHSSFSKAATPVPFDTAPSVCCLQTEKANKLRQGERHEFDGGSAQELGDQKRSGSLCSSTRGTGTKARTETRREEYDQRPSWEFSAEHHPAAQHVTARRADGAVKVDSPERKKDREKDGVYCECCDSSQSHADRGSQSFQMKVEDRTGEDVSSHQAKRTQREEEDITALSTGRESSERKRGTSVEAQVEKKPLDEKREEMRKRRRESGTHSDEDPREGRRALRTSTREGSCHLNAVHGENSETPCAPQASLSARKAIDAFLYPPSRHHEPSRRSECGKVPTAMASVGPLEGGNSLSYSSPTMRDSIQKQRGMLPEEKADGFLSTVRTRRPKPDSCGNKDGEGHGNEQSGEPVPRAGEPGKEDRGETAMRETGEVTRFSSRTKTPQSRRSLPGFRHENGGDKKPSNPARRSDCEGCASPGGGGTETDPKCTQASSRLRRYSTSFLSSSPTGRYYSPTWPASSHGTRCPAEQSNNIHEKGGAEGDVGGLSCPSCVGISPPRGRALRSELHPPVLQHSTSFDVRSSTLQVETEFSSSSDDAGTVPANDESNAQVSSGALRSTNESSFAGLRPPCPTTTTATATHLDTYPESTNDGSDASSIVHRTPPTNSTSCPTASPVEGEGIGGLHHFGHDRSFGQSFPSVASTFSSSPPSTVSSPLSAPATAGMSVMTPSTSLSSLSTGTASGVCEIPTSSRQRSQPYTCHQLPSVRPLCGLDSVPESACRLVNSPATTAPTITESSGPPPLPTPSNSTSSSNSGGMTAAYYSASNLDSLEGAPSVQSTAEWTAAPAAPPAAAAAILNPSVNAAFMRGLHQNHTGFGSFPLALPLQSEASRSIPGSNVGCSGLLGNAGTLLTHTTGIHFDKHSLRWKATWYDTTGQRKAKYFPVGKYGYDQARRLAIQARQANHVPRSSRFAAAHAQQQVQLQQLLLQQQLLSQHHPCIANGPGTISTAPPALLSTTPPVAHNMLMTAGNPVTTNSSLGGQSCPRSDWGVPPPLATGSNSNAFLKDFGSLNTSNTFGDGALEAACVTPAGRGNAGGEDRRQRTPFRSQIPQKDAESVGSFGQHSHGDRPGLQQEMYSGEAHGASETAAQDTNPSSSVCASEGGGPPTGAKGDSSCGAFPGSLTPFFPSSVDAGHVNGSRRSSAGGRSTEEGVTTSTARPSEAPEADKKKHGGQEGRTEENGGNESGLEMTFPSDTGVDDEKRQELGSPAVTEGRDQGESLTGDTGSDPNAEGDCWIKRGGEERDGQGAKVEGGAEQEAVSLSHHASADTEDEEFKEVLVEEEYDEEKDKRLSQEPSRVLIRHASRLPRVSGIWFDKKQLRWACTFTDAVAGKRRAEYFPIRHFGFFGARRLAIQARRRMEKLRQEQKMQSHLSQAHFQEPYEHHQQQHPSPHTLLQHQHFFMQSRLPPEQQLAMSAVVNPPLCNNPPHPTTVLQPHVAPEGASPGADGGHADETSATTGLETRGADLPHLQRQQLIFLQLLEQTQHEHQRMSLGESRATTITPDGTFTDIQAAATHHPGETVIRGCSLGRGNLEAEKPCLQQQQQLDSGAGEQHDSFTQSFGSLRNLGGIPEERKEDGDCSLEKDTFHDIPQQCIDEKGNEGIGAESGETVHEVQNLILHETENDSEPRGMLTNLRTQHGGELRPTSESTQAEAERSCGACFDVPAPEKERDTEHAATQGIVGNEAVRTRLRRKADDDAFPGTMARRPRLRESVSWLATATGEKSQSEKESGDKAKDEQFCDTLQLEQNSVSSPCHASGALQPSRLINLASALCDKDSPMFAREAREEGKQLHCKSPSTARALSEVAYCDGARSSLFSRQTGKQEERNSQHQQQKPGREGEEEGVGEAKEDHESLRLAAQKPGDDGSSGVPPRFLETSSGSGALVPGEQNAPVHPLPATLPLASSGDSHRPHEANPNACEKDGAPLLTLERQAIRFLLLDLKNKCLANLAPLLLPAIFQRHYGHLVNHIRRVEYAISCEGLESFLLIFADCIKTMSLPSQLGVAEQVQMMGLVAALGEQLDAQGL</sequence>
<feature type="compositionally biased region" description="Basic and acidic residues" evidence="6">
    <location>
        <begin position="1695"/>
        <end position="1717"/>
    </location>
</feature>
<feature type="compositionally biased region" description="Low complexity" evidence="6">
    <location>
        <begin position="390"/>
        <end position="420"/>
    </location>
</feature>
<evidence type="ECO:0000256" key="1">
    <source>
        <dbReference type="ARBA" id="ARBA00004123"/>
    </source>
</evidence>
<feature type="region of interest" description="Disordered" evidence="6">
    <location>
        <begin position="1"/>
        <end position="968"/>
    </location>
</feature>
<feature type="compositionally biased region" description="Polar residues" evidence="6">
    <location>
        <begin position="656"/>
        <end position="672"/>
    </location>
</feature>
<evidence type="ECO:0000256" key="3">
    <source>
        <dbReference type="ARBA" id="ARBA00023125"/>
    </source>
</evidence>
<feature type="compositionally biased region" description="Low complexity" evidence="6">
    <location>
        <begin position="56"/>
        <end position="68"/>
    </location>
</feature>
<dbReference type="VEuPathDB" id="ToxoDB:CSUI_003280"/>
<evidence type="ECO:0000256" key="6">
    <source>
        <dbReference type="SAM" id="MobiDB-lite"/>
    </source>
</evidence>
<feature type="compositionally biased region" description="Low complexity" evidence="6">
    <location>
        <begin position="891"/>
        <end position="906"/>
    </location>
</feature>
<comment type="subcellular location">
    <subcellularLocation>
        <location evidence="1">Nucleus</location>
    </subcellularLocation>
</comment>
<evidence type="ECO:0000256" key="4">
    <source>
        <dbReference type="ARBA" id="ARBA00023163"/>
    </source>
</evidence>
<feature type="compositionally biased region" description="Pro residues" evidence="6">
    <location>
        <begin position="951"/>
        <end position="961"/>
    </location>
</feature>
<feature type="region of interest" description="Disordered" evidence="6">
    <location>
        <begin position="2116"/>
        <end position="2295"/>
    </location>
</feature>
<feature type="compositionally biased region" description="Polar residues" evidence="6">
    <location>
        <begin position="1973"/>
        <end position="1985"/>
    </location>
</feature>
<evidence type="ECO:0000313" key="9">
    <source>
        <dbReference type="EMBL" id="PHJ22874.1"/>
    </source>
</evidence>
<feature type="compositionally biased region" description="Basic and acidic residues" evidence="6">
    <location>
        <begin position="2761"/>
        <end position="2776"/>
    </location>
</feature>
<feature type="compositionally biased region" description="Basic and acidic residues" evidence="6">
    <location>
        <begin position="3322"/>
        <end position="3334"/>
    </location>
</feature>
<feature type="compositionally biased region" description="Polar residues" evidence="6">
    <location>
        <begin position="2054"/>
        <end position="2070"/>
    </location>
</feature>
<feature type="compositionally biased region" description="Basic and acidic residues" evidence="6">
    <location>
        <begin position="217"/>
        <end position="244"/>
    </location>
</feature>
<dbReference type="Gene3D" id="1.20.5.2050">
    <property type="match status" value="3"/>
</dbReference>
<keyword evidence="5" id="KW-0539">Nucleus</keyword>
<feature type="region of interest" description="Disordered" evidence="6">
    <location>
        <begin position="3414"/>
        <end position="3518"/>
    </location>
</feature>
<feature type="compositionally biased region" description="Polar residues" evidence="6">
    <location>
        <begin position="364"/>
        <end position="375"/>
    </location>
</feature>
<feature type="compositionally biased region" description="Basic and acidic residues" evidence="6">
    <location>
        <begin position="103"/>
        <end position="125"/>
    </location>
</feature>
<name>A0A2C6L5T0_9APIC</name>
<feature type="compositionally biased region" description="Low complexity" evidence="6">
    <location>
        <begin position="32"/>
        <end position="42"/>
    </location>
</feature>
<feature type="compositionally biased region" description="Low complexity" evidence="6">
    <location>
        <begin position="2233"/>
        <end position="2281"/>
    </location>
</feature>
<feature type="compositionally biased region" description="Polar residues" evidence="6">
    <location>
        <begin position="2183"/>
        <end position="2193"/>
    </location>
</feature>
<feature type="compositionally biased region" description="Basic and acidic residues" evidence="6">
    <location>
        <begin position="1418"/>
        <end position="1462"/>
    </location>
</feature>
<feature type="compositionally biased region" description="Polar residues" evidence="6">
    <location>
        <begin position="1890"/>
        <end position="1901"/>
    </location>
</feature>
<feature type="compositionally biased region" description="Basic and acidic residues" evidence="6">
    <location>
        <begin position="1628"/>
        <end position="1637"/>
    </location>
</feature>
<feature type="compositionally biased region" description="Low complexity" evidence="6">
    <location>
        <begin position="270"/>
        <end position="279"/>
    </location>
</feature>
<feature type="compositionally biased region" description="Basic residues" evidence="6">
    <location>
        <begin position="69"/>
        <end position="88"/>
    </location>
</feature>
<feature type="compositionally biased region" description="Polar residues" evidence="6">
    <location>
        <begin position="2285"/>
        <end position="2295"/>
    </location>
</feature>
<dbReference type="GO" id="GO:0003700">
    <property type="term" value="F:DNA-binding transcription factor activity"/>
    <property type="evidence" value="ECO:0007669"/>
    <property type="project" value="InterPro"/>
</dbReference>
<comment type="caution">
    <text evidence="9">The sequence shown here is derived from an EMBL/GenBank/DDBJ whole genome shotgun (WGS) entry which is preliminary data.</text>
</comment>
<proteinExistence type="predicted"/>
<feature type="compositionally biased region" description="Polar residues" evidence="6">
    <location>
        <begin position="2025"/>
        <end position="2046"/>
    </location>
</feature>
<organism evidence="9 10">
    <name type="scientific">Cystoisospora suis</name>
    <dbReference type="NCBI Taxonomy" id="483139"/>
    <lineage>
        <taxon>Eukaryota</taxon>
        <taxon>Sar</taxon>
        <taxon>Alveolata</taxon>
        <taxon>Apicomplexa</taxon>
        <taxon>Conoidasida</taxon>
        <taxon>Coccidia</taxon>
        <taxon>Eucoccidiorida</taxon>
        <taxon>Eimeriorina</taxon>
        <taxon>Sarcocystidae</taxon>
        <taxon>Cystoisospora</taxon>
    </lineage>
</organism>
<accession>A0A2C6L5T0</accession>
<dbReference type="GO" id="GO:0003677">
    <property type="term" value="F:DNA binding"/>
    <property type="evidence" value="ECO:0007669"/>
    <property type="project" value="UniProtKB-KW"/>
</dbReference>
<gene>
    <name evidence="9" type="ORF">CSUI_003280</name>
</gene>
<feature type="compositionally biased region" description="Basic and acidic residues" evidence="6">
    <location>
        <begin position="292"/>
        <end position="306"/>
    </location>
</feature>
<feature type="region of interest" description="Disordered" evidence="6">
    <location>
        <begin position="3030"/>
        <end position="3053"/>
    </location>
</feature>
<reference evidence="9 10" key="1">
    <citation type="journal article" date="2017" name="Int. J. Parasitol.">
        <title>The genome of the protozoan parasite Cystoisospora suis and a reverse vaccinology approach to identify vaccine candidates.</title>
        <authorList>
            <person name="Palmieri N."/>
            <person name="Shrestha A."/>
            <person name="Ruttkowski B."/>
            <person name="Beck T."/>
            <person name="Vogl C."/>
            <person name="Tomley F."/>
            <person name="Blake D.P."/>
            <person name="Joachim A."/>
        </authorList>
    </citation>
    <scope>NUCLEOTIDE SEQUENCE [LARGE SCALE GENOMIC DNA]</scope>
    <source>
        <strain evidence="9 10">Wien I</strain>
    </source>
</reference>
<feature type="compositionally biased region" description="Basic and acidic residues" evidence="6">
    <location>
        <begin position="1739"/>
        <end position="1749"/>
    </location>
</feature>
<feature type="compositionally biased region" description="Polar residues" evidence="6">
    <location>
        <begin position="2200"/>
        <end position="2209"/>
    </location>
</feature>
<feature type="region of interest" description="Disordered" evidence="6">
    <location>
        <begin position="1628"/>
        <end position="1827"/>
    </location>
</feature>
<feature type="compositionally biased region" description="Low complexity" evidence="6">
    <location>
        <begin position="1466"/>
        <end position="1485"/>
    </location>
</feature>
<feature type="compositionally biased region" description="Basic and acidic residues" evidence="6">
    <location>
        <begin position="1954"/>
        <end position="1970"/>
    </location>
</feature>